<dbReference type="Gene3D" id="3.40.50.720">
    <property type="entry name" value="NAD(P)-binding Rossmann-like Domain"/>
    <property type="match status" value="1"/>
</dbReference>
<gene>
    <name evidence="1" type="ORF">Anapl_15596</name>
</gene>
<dbReference type="Proteomes" id="UP000296049">
    <property type="component" value="Unassembled WGS sequence"/>
</dbReference>
<keyword evidence="2" id="KW-1185">Reference proteome</keyword>
<dbReference type="EMBL" id="KB744666">
    <property type="protein sequence ID" value="EOA94653.1"/>
    <property type="molecule type" value="Genomic_DNA"/>
</dbReference>
<reference evidence="2" key="1">
    <citation type="journal article" date="2013" name="Nat. Genet.">
        <title>The duck genome and transcriptome provide insight into an avian influenza virus reservoir species.</title>
        <authorList>
            <person name="Huang Y."/>
            <person name="Li Y."/>
            <person name="Burt D.W."/>
            <person name="Chen H."/>
            <person name="Zhang Y."/>
            <person name="Qian W."/>
            <person name="Kim H."/>
            <person name="Gan S."/>
            <person name="Zhao Y."/>
            <person name="Li J."/>
            <person name="Yi K."/>
            <person name="Feng H."/>
            <person name="Zhu P."/>
            <person name="Li B."/>
            <person name="Liu Q."/>
            <person name="Fairley S."/>
            <person name="Magor K.E."/>
            <person name="Du Z."/>
            <person name="Hu X."/>
            <person name="Goodman L."/>
            <person name="Tafer H."/>
            <person name="Vignal A."/>
            <person name="Lee T."/>
            <person name="Kim K.W."/>
            <person name="Sheng Z."/>
            <person name="An Y."/>
            <person name="Searle S."/>
            <person name="Herrero J."/>
            <person name="Groenen M.A."/>
            <person name="Crooijmans R.P."/>
            <person name="Faraut T."/>
            <person name="Cai Q."/>
            <person name="Webster R.G."/>
            <person name="Aldridge J.R."/>
            <person name="Warren W.C."/>
            <person name="Bartschat S."/>
            <person name="Kehr S."/>
            <person name="Marz M."/>
            <person name="Stadler P.F."/>
            <person name="Smith J."/>
            <person name="Kraus R.H."/>
            <person name="Zhao Y."/>
            <person name="Ren L."/>
            <person name="Fei J."/>
            <person name="Morisson M."/>
            <person name="Kaiser P."/>
            <person name="Griffin D.K."/>
            <person name="Rao M."/>
            <person name="Pitel F."/>
            <person name="Wang J."/>
            <person name="Li N."/>
        </authorList>
    </citation>
    <scope>NUCLEOTIDE SEQUENCE [LARGE SCALE GENOMIC DNA]</scope>
</reference>
<feature type="non-terminal residue" evidence="1">
    <location>
        <position position="54"/>
    </location>
</feature>
<organism evidence="1 2">
    <name type="scientific">Anas platyrhynchos</name>
    <name type="common">Mallard</name>
    <name type="synonym">Anas boschas</name>
    <dbReference type="NCBI Taxonomy" id="8839"/>
    <lineage>
        <taxon>Eukaryota</taxon>
        <taxon>Metazoa</taxon>
        <taxon>Chordata</taxon>
        <taxon>Craniata</taxon>
        <taxon>Vertebrata</taxon>
        <taxon>Euteleostomi</taxon>
        <taxon>Archelosauria</taxon>
        <taxon>Archosauria</taxon>
        <taxon>Dinosauria</taxon>
        <taxon>Saurischia</taxon>
        <taxon>Theropoda</taxon>
        <taxon>Coelurosauria</taxon>
        <taxon>Aves</taxon>
        <taxon>Neognathae</taxon>
        <taxon>Galloanserae</taxon>
        <taxon>Anseriformes</taxon>
        <taxon>Anatidae</taxon>
        <taxon>Anatinae</taxon>
        <taxon>Anas</taxon>
    </lineage>
</organism>
<sequence length="54" mass="5888">GGRAAAQLRRLGARVVAADLDDGRTLEPALEGAYGAFVVTDFWEHCSQEREVEQ</sequence>
<protein>
    <submittedName>
        <fullName evidence="1">NmrA-like family domain-containing protein 1</fullName>
    </submittedName>
</protein>
<feature type="non-terminal residue" evidence="1">
    <location>
        <position position="1"/>
    </location>
</feature>
<name>R0KN70_ANAPL</name>
<proteinExistence type="predicted"/>
<accession>R0KN70</accession>
<dbReference type="AlphaFoldDB" id="R0KN70"/>
<evidence type="ECO:0000313" key="1">
    <source>
        <dbReference type="EMBL" id="EOA94653.1"/>
    </source>
</evidence>
<evidence type="ECO:0000313" key="2">
    <source>
        <dbReference type="Proteomes" id="UP000296049"/>
    </source>
</evidence>